<organism evidence="3 4">
    <name type="scientific">Hohenbuehelia grisea</name>
    <dbReference type="NCBI Taxonomy" id="104357"/>
    <lineage>
        <taxon>Eukaryota</taxon>
        <taxon>Fungi</taxon>
        <taxon>Dikarya</taxon>
        <taxon>Basidiomycota</taxon>
        <taxon>Agaricomycotina</taxon>
        <taxon>Agaricomycetes</taxon>
        <taxon>Agaricomycetidae</taxon>
        <taxon>Agaricales</taxon>
        <taxon>Pleurotineae</taxon>
        <taxon>Pleurotaceae</taxon>
        <taxon>Hohenbuehelia</taxon>
    </lineage>
</organism>
<evidence type="ECO:0000313" key="3">
    <source>
        <dbReference type="EMBL" id="KAL0953332.1"/>
    </source>
</evidence>
<sequence length="367" mass="39996">MSDLATAGDTPTDHRSNKHIPCKDAGHLLSSSYRRRGEASAARKASTSRRPPGEADAVKKVKPRPTHFLALPLGHHSQLREKLQKFRAALLTSDPPIRGLEPKIAVDPRRIHFTLGVMTLESAPETQPSAGPEGTADAPIEEAVSGTQSSPVLPPKTVQSALALLETLKPAISNILKDGLEDQDATKPPLSVSLTTLDVLKPDKRGGANVLCLGPPVDREKENIELQQLLMVCHLVHKAFKDAGYIVEKRPLKLHATLINTSHRKFWGKPFSYSDILASKALQQVASESELSHGELHDPAMTSAQKIVSTDPQPSEMNLKDVQKRNPPPVDFGTWSIDEIQLCIMGSHGPENEYISCGGIRLQDIDR</sequence>
<feature type="region of interest" description="Disordered" evidence="1">
    <location>
        <begin position="1"/>
        <end position="61"/>
    </location>
</feature>
<dbReference type="Gene3D" id="3.90.1140.10">
    <property type="entry name" value="Cyclic phosphodiesterase"/>
    <property type="match status" value="1"/>
</dbReference>
<dbReference type="PANTHER" id="PTHR13360">
    <property type="entry name" value="ACTIVATING SIGNAL COINTEGRATOR 1 COMPLEX SUBUNIT 1"/>
    <property type="match status" value="1"/>
</dbReference>
<keyword evidence="4" id="KW-1185">Reference proteome</keyword>
<dbReference type="InterPro" id="IPR019510">
    <property type="entry name" value="AKAP7-like_phosphoesterase"/>
</dbReference>
<evidence type="ECO:0000259" key="2">
    <source>
        <dbReference type="Pfam" id="PF10469"/>
    </source>
</evidence>
<dbReference type="Proteomes" id="UP001556367">
    <property type="component" value="Unassembled WGS sequence"/>
</dbReference>
<feature type="compositionally biased region" description="Low complexity" evidence="1">
    <location>
        <begin position="39"/>
        <end position="50"/>
    </location>
</feature>
<feature type="domain" description="A-kinase anchor protein 7-like phosphoesterase" evidence="2">
    <location>
        <begin position="158"/>
        <end position="359"/>
    </location>
</feature>
<dbReference type="InterPro" id="IPR009210">
    <property type="entry name" value="ASCC1"/>
</dbReference>
<protein>
    <recommendedName>
        <fullName evidence="2">A-kinase anchor protein 7-like phosphoesterase domain-containing protein</fullName>
    </recommendedName>
</protein>
<dbReference type="EMBL" id="JASNQZ010000008">
    <property type="protein sequence ID" value="KAL0953332.1"/>
    <property type="molecule type" value="Genomic_DNA"/>
</dbReference>
<name>A0ABR3JCQ5_9AGAR</name>
<proteinExistence type="predicted"/>
<feature type="compositionally biased region" description="Basic and acidic residues" evidence="1">
    <location>
        <begin position="11"/>
        <end position="26"/>
    </location>
</feature>
<evidence type="ECO:0000313" key="4">
    <source>
        <dbReference type="Proteomes" id="UP001556367"/>
    </source>
</evidence>
<accession>A0ABR3JCQ5</accession>
<feature type="domain" description="A-kinase anchor protein 7-like phosphoesterase" evidence="2">
    <location>
        <begin position="65"/>
        <end position="127"/>
    </location>
</feature>
<gene>
    <name evidence="3" type="ORF">HGRIS_004577</name>
</gene>
<reference evidence="4" key="1">
    <citation type="submission" date="2024-06" db="EMBL/GenBank/DDBJ databases">
        <title>Multi-omics analyses provide insights into the biosynthesis of the anticancer antibiotic pleurotin in Hohenbuehelia grisea.</title>
        <authorList>
            <person name="Weaver J.A."/>
            <person name="Alberti F."/>
        </authorList>
    </citation>
    <scope>NUCLEOTIDE SEQUENCE [LARGE SCALE GENOMIC DNA]</scope>
    <source>
        <strain evidence="4">T-177</strain>
    </source>
</reference>
<dbReference type="Pfam" id="PF10469">
    <property type="entry name" value="AKAP7_NLS"/>
    <property type="match status" value="2"/>
</dbReference>
<evidence type="ECO:0000256" key="1">
    <source>
        <dbReference type="SAM" id="MobiDB-lite"/>
    </source>
</evidence>
<dbReference type="PANTHER" id="PTHR13360:SF1">
    <property type="entry name" value="ACTIVATING SIGNAL COINTEGRATOR 1 COMPLEX SUBUNIT 1"/>
    <property type="match status" value="1"/>
</dbReference>
<comment type="caution">
    <text evidence="3">The sequence shown here is derived from an EMBL/GenBank/DDBJ whole genome shotgun (WGS) entry which is preliminary data.</text>
</comment>